<dbReference type="EMBL" id="JBHLZP010000006">
    <property type="protein sequence ID" value="MFB9831008.1"/>
    <property type="molecule type" value="Genomic_DNA"/>
</dbReference>
<evidence type="ECO:0000313" key="2">
    <source>
        <dbReference type="Proteomes" id="UP001589627"/>
    </source>
</evidence>
<gene>
    <name evidence="1" type="ORF">ACFFNX_02235</name>
</gene>
<protein>
    <submittedName>
        <fullName evidence="1">Uncharacterized protein</fullName>
    </submittedName>
</protein>
<keyword evidence="2" id="KW-1185">Reference proteome</keyword>
<accession>A0ABV5Y7K5</accession>
<proteinExistence type="predicted"/>
<name>A0ABV5Y7K5_9ACTN</name>
<evidence type="ECO:0000313" key="1">
    <source>
        <dbReference type="EMBL" id="MFB9831008.1"/>
    </source>
</evidence>
<dbReference type="Proteomes" id="UP001589627">
    <property type="component" value="Unassembled WGS sequence"/>
</dbReference>
<organism evidence="1 2">
    <name type="scientific">Actinoallomurus acaciae</name>
    <dbReference type="NCBI Taxonomy" id="502577"/>
    <lineage>
        <taxon>Bacteria</taxon>
        <taxon>Bacillati</taxon>
        <taxon>Actinomycetota</taxon>
        <taxon>Actinomycetes</taxon>
        <taxon>Streptosporangiales</taxon>
        <taxon>Thermomonosporaceae</taxon>
        <taxon>Actinoallomurus</taxon>
    </lineage>
</organism>
<dbReference type="RefSeq" id="WP_378194210.1">
    <property type="nucleotide sequence ID" value="NZ_JBHLZP010000006.1"/>
</dbReference>
<sequence length="200" mass="21950">MSTYDEFDELDELILETKASVIAKLNAATDFDAVLADIYAKGGLAESVESIGAFTDPAGVRDREEMRGGVEAVGDHIDMLQAVLVAAAKSEEKSPLMGTVYLSTARQSLWRLRDGLTTRRLSKTAAMRLVSQVEHNLREIDRILRRQHGLSLDEALHDRIGELMELGGDIADQIRILHEKVVQLFDDAADSAVLTPVPHG</sequence>
<reference evidence="1 2" key="1">
    <citation type="submission" date="2024-09" db="EMBL/GenBank/DDBJ databases">
        <authorList>
            <person name="Sun Q."/>
            <person name="Mori K."/>
        </authorList>
    </citation>
    <scope>NUCLEOTIDE SEQUENCE [LARGE SCALE GENOMIC DNA]</scope>
    <source>
        <strain evidence="1 2">TBRC 0563</strain>
    </source>
</reference>
<comment type="caution">
    <text evidence="1">The sequence shown here is derived from an EMBL/GenBank/DDBJ whole genome shotgun (WGS) entry which is preliminary data.</text>
</comment>